<feature type="domain" description="Protein kinase" evidence="1">
    <location>
        <begin position="28"/>
        <end position="78"/>
    </location>
</feature>
<dbReference type="InterPro" id="IPR000719">
    <property type="entry name" value="Prot_kinase_dom"/>
</dbReference>
<evidence type="ECO:0000313" key="3">
    <source>
        <dbReference type="Proteomes" id="UP001519460"/>
    </source>
</evidence>
<feature type="non-terminal residue" evidence="2">
    <location>
        <position position="191"/>
    </location>
</feature>
<sequence>MTDSEQSADLWFSPHIERVSQSGATTLHCLVLELAGGGELQTFIRCHKDCRLSEDKARPYIRQLISALHYLHERGVAHSPPQSVHGTALELRLTQGFEATASVDQYRIAYYHGLMQNQCQHVSFPFPKYVVRNFIAFCDEPCLKDKVVTSSRISREYNLAGSAWTERPTLIALCPSVLCFCTEAFAGAASV</sequence>
<dbReference type="Gene3D" id="1.10.510.10">
    <property type="entry name" value="Transferase(Phosphotransferase) domain 1"/>
    <property type="match status" value="1"/>
</dbReference>
<organism evidence="2 3">
    <name type="scientific">Batillaria attramentaria</name>
    <dbReference type="NCBI Taxonomy" id="370345"/>
    <lineage>
        <taxon>Eukaryota</taxon>
        <taxon>Metazoa</taxon>
        <taxon>Spiralia</taxon>
        <taxon>Lophotrochozoa</taxon>
        <taxon>Mollusca</taxon>
        <taxon>Gastropoda</taxon>
        <taxon>Caenogastropoda</taxon>
        <taxon>Sorbeoconcha</taxon>
        <taxon>Cerithioidea</taxon>
        <taxon>Batillariidae</taxon>
        <taxon>Batillaria</taxon>
    </lineage>
</organism>
<accession>A0ABD0JTM1</accession>
<protein>
    <recommendedName>
        <fullName evidence="1">Protein kinase domain-containing protein</fullName>
    </recommendedName>
</protein>
<dbReference type="EMBL" id="JACVVK020000333">
    <property type="protein sequence ID" value="KAK7478106.1"/>
    <property type="molecule type" value="Genomic_DNA"/>
</dbReference>
<dbReference type="AlphaFoldDB" id="A0ABD0JTM1"/>
<name>A0ABD0JTM1_9CAEN</name>
<dbReference type="SUPFAM" id="SSF56112">
    <property type="entry name" value="Protein kinase-like (PK-like)"/>
    <property type="match status" value="1"/>
</dbReference>
<dbReference type="Proteomes" id="UP001519460">
    <property type="component" value="Unassembled WGS sequence"/>
</dbReference>
<proteinExistence type="predicted"/>
<gene>
    <name evidence="2" type="ORF">BaRGS_00030641</name>
</gene>
<comment type="caution">
    <text evidence="2">The sequence shown here is derived from an EMBL/GenBank/DDBJ whole genome shotgun (WGS) entry which is preliminary data.</text>
</comment>
<reference evidence="2 3" key="1">
    <citation type="journal article" date="2023" name="Sci. Data">
        <title>Genome assembly of the Korean intertidal mud-creeper Batillaria attramentaria.</title>
        <authorList>
            <person name="Patra A.K."/>
            <person name="Ho P.T."/>
            <person name="Jun S."/>
            <person name="Lee S.J."/>
            <person name="Kim Y."/>
            <person name="Won Y.J."/>
        </authorList>
    </citation>
    <scope>NUCLEOTIDE SEQUENCE [LARGE SCALE GENOMIC DNA]</scope>
    <source>
        <strain evidence="2">Wonlab-2016</strain>
    </source>
</reference>
<evidence type="ECO:0000313" key="2">
    <source>
        <dbReference type="EMBL" id="KAK7478106.1"/>
    </source>
</evidence>
<keyword evidence="3" id="KW-1185">Reference proteome</keyword>
<dbReference type="InterPro" id="IPR011009">
    <property type="entry name" value="Kinase-like_dom_sf"/>
</dbReference>
<dbReference type="Pfam" id="PF00069">
    <property type="entry name" value="Pkinase"/>
    <property type="match status" value="1"/>
</dbReference>
<evidence type="ECO:0000259" key="1">
    <source>
        <dbReference type="Pfam" id="PF00069"/>
    </source>
</evidence>